<evidence type="ECO:0000313" key="3">
    <source>
        <dbReference type="EMBL" id="SFN10732.1"/>
    </source>
</evidence>
<name>A0A1I4WBK8_CHROL</name>
<dbReference type="OrthoDB" id="1410098at2"/>
<gene>
    <name evidence="3" type="ORF">SAMN05421594_1059</name>
</gene>
<dbReference type="InterPro" id="IPR003646">
    <property type="entry name" value="SH3-like_bac-type"/>
</dbReference>
<feature type="transmembrane region" description="Helical" evidence="1">
    <location>
        <begin position="16"/>
        <end position="36"/>
    </location>
</feature>
<keyword evidence="1" id="KW-0472">Membrane</keyword>
<dbReference type="RefSeq" id="WP_090023535.1">
    <property type="nucleotide sequence ID" value="NZ_FOVD01000001.1"/>
</dbReference>
<reference evidence="4" key="1">
    <citation type="submission" date="2016-10" db="EMBL/GenBank/DDBJ databases">
        <authorList>
            <person name="Varghese N."/>
            <person name="Submissions S."/>
        </authorList>
    </citation>
    <scope>NUCLEOTIDE SEQUENCE [LARGE SCALE GENOMIC DNA]</scope>
    <source>
        <strain evidence="4">DSM 25575</strain>
    </source>
</reference>
<keyword evidence="1" id="KW-0812">Transmembrane</keyword>
<dbReference type="Pfam" id="PF08239">
    <property type="entry name" value="SH3_3"/>
    <property type="match status" value="1"/>
</dbReference>
<accession>A0A1I4WBK8</accession>
<feature type="domain" description="SH3b" evidence="2">
    <location>
        <begin position="55"/>
        <end position="115"/>
    </location>
</feature>
<dbReference type="AlphaFoldDB" id="A0A1I4WBK8"/>
<evidence type="ECO:0000259" key="2">
    <source>
        <dbReference type="Pfam" id="PF08239"/>
    </source>
</evidence>
<dbReference type="Gene3D" id="2.30.30.40">
    <property type="entry name" value="SH3 Domains"/>
    <property type="match status" value="1"/>
</dbReference>
<protein>
    <submittedName>
        <fullName evidence="3">SH3 domain-containing protein</fullName>
    </submittedName>
</protein>
<evidence type="ECO:0000256" key="1">
    <source>
        <dbReference type="SAM" id="Phobius"/>
    </source>
</evidence>
<dbReference type="EMBL" id="FOVD01000001">
    <property type="protein sequence ID" value="SFN10732.1"/>
    <property type="molecule type" value="Genomic_DNA"/>
</dbReference>
<keyword evidence="4" id="KW-1185">Reference proteome</keyword>
<dbReference type="Proteomes" id="UP000198769">
    <property type="component" value="Unassembled WGS sequence"/>
</dbReference>
<evidence type="ECO:0000313" key="4">
    <source>
        <dbReference type="Proteomes" id="UP000198769"/>
    </source>
</evidence>
<proteinExistence type="predicted"/>
<organism evidence="3 4">
    <name type="scientific">Chryseobacterium oleae</name>
    <dbReference type="NCBI Taxonomy" id="491207"/>
    <lineage>
        <taxon>Bacteria</taxon>
        <taxon>Pseudomonadati</taxon>
        <taxon>Bacteroidota</taxon>
        <taxon>Flavobacteriia</taxon>
        <taxon>Flavobacteriales</taxon>
        <taxon>Weeksellaceae</taxon>
        <taxon>Chryseobacterium group</taxon>
        <taxon>Chryseobacterium</taxon>
    </lineage>
</organism>
<sequence length="116" mass="13224">MADWESLKPLRTHLKILNWVITGLTFVLLIVAFRFFGSNLPKDNLSVRAKIIAKSGASIRESPSKNGKVLIIAPLHSEIEIIQRKAQIDTIDNKKGSWVKVQYQKKTGYVWEHLIN</sequence>
<keyword evidence="1" id="KW-1133">Transmembrane helix</keyword>